<dbReference type="Gene3D" id="3.30.70.270">
    <property type="match status" value="1"/>
</dbReference>
<evidence type="ECO:0000259" key="3">
    <source>
        <dbReference type="PROSITE" id="PS50883"/>
    </source>
</evidence>
<comment type="caution">
    <text evidence="5">The sequence shown here is derived from an EMBL/GenBank/DDBJ whole genome shotgun (WGS) entry which is preliminary data.</text>
</comment>
<reference evidence="5" key="1">
    <citation type="submission" date="2021-02" db="EMBL/GenBank/DDBJ databases">
        <title>The CRISPR/cas machinery reduction and long-range gene transfer in the hot spring cyanobacterium Synechococcus.</title>
        <authorList>
            <person name="Dvorak P."/>
            <person name="Jahodarova E."/>
            <person name="Hasler P."/>
            <person name="Poulickova A."/>
        </authorList>
    </citation>
    <scope>NUCLEOTIDE SEQUENCE</scope>
    <source>
        <strain evidence="5">Rupite</strain>
    </source>
</reference>
<dbReference type="PANTHER" id="PTHR44757">
    <property type="entry name" value="DIGUANYLATE CYCLASE DGCP"/>
    <property type="match status" value="1"/>
</dbReference>
<dbReference type="Pfam" id="PF08448">
    <property type="entry name" value="PAS_4"/>
    <property type="match status" value="1"/>
</dbReference>
<dbReference type="SMART" id="SM00267">
    <property type="entry name" value="GGDEF"/>
    <property type="match status" value="1"/>
</dbReference>
<dbReference type="RefSeq" id="WP_244350225.1">
    <property type="nucleotide sequence ID" value="NZ_JAFIRA010000018.1"/>
</dbReference>
<feature type="domain" description="GGDEF" evidence="4">
    <location>
        <begin position="290"/>
        <end position="423"/>
    </location>
</feature>
<dbReference type="SUPFAM" id="SSF55073">
    <property type="entry name" value="Nucleotide cyclase"/>
    <property type="match status" value="1"/>
</dbReference>
<dbReference type="CDD" id="cd01949">
    <property type="entry name" value="GGDEF"/>
    <property type="match status" value="1"/>
</dbReference>
<dbReference type="InterPro" id="IPR035965">
    <property type="entry name" value="PAS-like_dom_sf"/>
</dbReference>
<dbReference type="SMART" id="SM00091">
    <property type="entry name" value="PAS"/>
    <property type="match status" value="1"/>
</dbReference>
<evidence type="ECO:0000313" key="6">
    <source>
        <dbReference type="Proteomes" id="UP000830835"/>
    </source>
</evidence>
<dbReference type="Pfam" id="PF00990">
    <property type="entry name" value="GGDEF"/>
    <property type="match status" value="1"/>
</dbReference>
<dbReference type="CDD" id="cd00130">
    <property type="entry name" value="PAS"/>
    <property type="match status" value="1"/>
</dbReference>
<dbReference type="Gene3D" id="3.20.20.450">
    <property type="entry name" value="EAL domain"/>
    <property type="match status" value="1"/>
</dbReference>
<dbReference type="PROSITE" id="PS50113">
    <property type="entry name" value="PAC"/>
    <property type="match status" value="1"/>
</dbReference>
<dbReference type="SUPFAM" id="SSF55785">
    <property type="entry name" value="PYP-like sensor domain (PAS domain)"/>
    <property type="match status" value="1"/>
</dbReference>
<dbReference type="InterPro" id="IPR043128">
    <property type="entry name" value="Rev_trsase/Diguanyl_cyclase"/>
</dbReference>
<evidence type="ECO:0000313" key="5">
    <source>
        <dbReference type="EMBL" id="MCJ2542943.1"/>
    </source>
</evidence>
<dbReference type="Proteomes" id="UP000830835">
    <property type="component" value="Unassembled WGS sequence"/>
</dbReference>
<gene>
    <name evidence="5" type="ORF">JX360_08495</name>
</gene>
<proteinExistence type="predicted"/>
<dbReference type="InterPro" id="IPR001633">
    <property type="entry name" value="EAL_dom"/>
</dbReference>
<dbReference type="PROSITE" id="PS50883">
    <property type="entry name" value="EAL"/>
    <property type="match status" value="1"/>
</dbReference>
<dbReference type="InterPro" id="IPR000014">
    <property type="entry name" value="PAS"/>
</dbReference>
<dbReference type="InterPro" id="IPR000160">
    <property type="entry name" value="GGDEF_dom"/>
</dbReference>
<evidence type="ECO:0000259" key="4">
    <source>
        <dbReference type="PROSITE" id="PS50887"/>
    </source>
</evidence>
<dbReference type="InterPro" id="IPR029787">
    <property type="entry name" value="Nucleotide_cyclase"/>
</dbReference>
<dbReference type="NCBIfam" id="TIGR00229">
    <property type="entry name" value="sensory_box"/>
    <property type="match status" value="1"/>
</dbReference>
<dbReference type="Pfam" id="PF00563">
    <property type="entry name" value="EAL"/>
    <property type="match status" value="1"/>
</dbReference>
<dbReference type="PANTHER" id="PTHR44757:SF2">
    <property type="entry name" value="BIOFILM ARCHITECTURE MAINTENANCE PROTEIN MBAA"/>
    <property type="match status" value="1"/>
</dbReference>
<organism evidence="5 6">
    <name type="scientific">Thermostichus vulcanus str. 'Rupite'</name>
    <dbReference type="NCBI Taxonomy" id="2813851"/>
    <lineage>
        <taxon>Bacteria</taxon>
        <taxon>Bacillati</taxon>
        <taxon>Cyanobacteriota</taxon>
        <taxon>Cyanophyceae</taxon>
        <taxon>Thermostichales</taxon>
        <taxon>Thermostichaceae</taxon>
        <taxon>Thermostichus</taxon>
    </lineage>
</organism>
<name>A0ABT0CAY1_THEVL</name>
<dbReference type="PROSITE" id="PS50887">
    <property type="entry name" value="GGDEF"/>
    <property type="match status" value="1"/>
</dbReference>
<evidence type="ECO:0000259" key="2">
    <source>
        <dbReference type="PROSITE" id="PS50113"/>
    </source>
</evidence>
<dbReference type="InterPro" id="IPR035919">
    <property type="entry name" value="EAL_sf"/>
</dbReference>
<dbReference type="NCBIfam" id="TIGR00254">
    <property type="entry name" value="GGDEF"/>
    <property type="match status" value="1"/>
</dbReference>
<accession>A0ABT0CAY1</accession>
<dbReference type="Gene3D" id="3.30.450.20">
    <property type="entry name" value="PAS domain"/>
    <property type="match status" value="1"/>
</dbReference>
<evidence type="ECO:0000259" key="1">
    <source>
        <dbReference type="PROSITE" id="PS50112"/>
    </source>
</evidence>
<protein>
    <submittedName>
        <fullName evidence="5">Diguanylate cyclase</fullName>
    </submittedName>
</protein>
<dbReference type="InterPro" id="IPR000700">
    <property type="entry name" value="PAS-assoc_C"/>
</dbReference>
<feature type="domain" description="EAL" evidence="3">
    <location>
        <begin position="432"/>
        <end position="689"/>
    </location>
</feature>
<keyword evidence="6" id="KW-1185">Reference proteome</keyword>
<dbReference type="PROSITE" id="PS50112">
    <property type="entry name" value="PAS"/>
    <property type="match status" value="1"/>
</dbReference>
<dbReference type="EMBL" id="JAFIRA010000018">
    <property type="protein sequence ID" value="MCJ2542943.1"/>
    <property type="molecule type" value="Genomic_DNA"/>
</dbReference>
<dbReference type="CDD" id="cd01948">
    <property type="entry name" value="EAL"/>
    <property type="match status" value="1"/>
</dbReference>
<feature type="domain" description="PAS" evidence="1">
    <location>
        <begin position="129"/>
        <end position="202"/>
    </location>
</feature>
<dbReference type="InterPro" id="IPR052155">
    <property type="entry name" value="Biofilm_reg_signaling"/>
</dbReference>
<dbReference type="InterPro" id="IPR013656">
    <property type="entry name" value="PAS_4"/>
</dbReference>
<feature type="domain" description="PAC" evidence="2">
    <location>
        <begin position="206"/>
        <end position="259"/>
    </location>
</feature>
<sequence length="692" mass="76531">MPMAVEQLLLVSSQETASWLCPALRSQGFQVRVSQSADALPVQLAAGSFDLALLDLGWVTGILPQGLPLIYFDSRVDSELTKLPSQAQLRLQGIEPGLFLADLRDAQALRTAIEFCLYKHRTENKLKSLEQFLASSLTSMGDAVISTDLQGRVTFMNPVAEALIGWRRGESLGKPASEIVRMVDARTHQPLPDPWAEALRGQVMIGSGEAVLLLARDGEEVPVANGIAPLRDESGQPKGTILVLRDLTVRPSPHRLLSALHDTLTELPNRALFMDRLQRAVERARRSPGERFAVLFLDLNRFKAVNDSLGHHAGDELLVGTARRLETCVRSIDTLARFGGDEFAILLEGIQQVSDATRVAERIHQSLQVPFQIQAHDVTISASIGIALAGSQALDPDLLLQQADSAMYRAKQQGPGRYEVFDPLLHRYAKARAQWEEELRRALEQGQLRVCYQPVVNLAKGDWQAVEALLYWEHPERGWLSGREFLGVAEEAGLAVPLGDWLIQAALQQWQQWRAQYSWMSELPLHLNLLPQQFAQPDLAQRLQRRLQECQLPGSLLYLGLTGTLLMEASSLVEQQLHQLQRLSVALVLERFGSGYVCLQRLSHLPLQGIRLDASLVQAIGPQQREPDKALLAALRLAEILNLPVTAPAIETSEQALYLHRMGCERGQGSLFYPPLAAGEMGSLLGREALAA</sequence>
<dbReference type="SUPFAM" id="SSF141868">
    <property type="entry name" value="EAL domain-like"/>
    <property type="match status" value="1"/>
</dbReference>
<dbReference type="SMART" id="SM00052">
    <property type="entry name" value="EAL"/>
    <property type="match status" value="1"/>
</dbReference>